<feature type="transmembrane region" description="Helical" evidence="8">
    <location>
        <begin position="204"/>
        <end position="224"/>
    </location>
</feature>
<feature type="transmembrane region" description="Helical" evidence="8">
    <location>
        <begin position="365"/>
        <end position="388"/>
    </location>
</feature>
<feature type="transmembrane region" description="Helical" evidence="8">
    <location>
        <begin position="441"/>
        <end position="462"/>
    </location>
</feature>
<dbReference type="PRINTS" id="PR01036">
    <property type="entry name" value="TCRTETB"/>
</dbReference>
<feature type="transmembrane region" description="Helical" evidence="8">
    <location>
        <begin position="51"/>
        <end position="70"/>
    </location>
</feature>
<evidence type="ECO:0000256" key="7">
    <source>
        <dbReference type="SAM" id="MobiDB-lite"/>
    </source>
</evidence>
<dbReference type="PROSITE" id="PS50850">
    <property type="entry name" value="MFS"/>
    <property type="match status" value="1"/>
</dbReference>
<evidence type="ECO:0000256" key="6">
    <source>
        <dbReference type="ARBA" id="ARBA00023136"/>
    </source>
</evidence>
<organism evidence="10 11">
    <name type="scientific">Jatrophihabitans endophyticus</name>
    <dbReference type="NCBI Taxonomy" id="1206085"/>
    <lineage>
        <taxon>Bacteria</taxon>
        <taxon>Bacillati</taxon>
        <taxon>Actinomycetota</taxon>
        <taxon>Actinomycetes</taxon>
        <taxon>Jatrophihabitantales</taxon>
        <taxon>Jatrophihabitantaceae</taxon>
        <taxon>Jatrophihabitans</taxon>
    </lineage>
</organism>
<keyword evidence="11" id="KW-1185">Reference proteome</keyword>
<reference evidence="10 11" key="1">
    <citation type="submission" date="2016-11" db="EMBL/GenBank/DDBJ databases">
        <authorList>
            <person name="Jaros S."/>
            <person name="Januszkiewicz K."/>
            <person name="Wedrychowicz H."/>
        </authorList>
    </citation>
    <scope>NUCLEOTIDE SEQUENCE [LARGE SCALE GENOMIC DNA]</scope>
    <source>
        <strain evidence="10 11">DSM 45627</strain>
    </source>
</reference>
<dbReference type="NCBIfam" id="TIGR00711">
    <property type="entry name" value="efflux_EmrB"/>
    <property type="match status" value="1"/>
</dbReference>
<evidence type="ECO:0000256" key="4">
    <source>
        <dbReference type="ARBA" id="ARBA00022692"/>
    </source>
</evidence>
<evidence type="ECO:0000256" key="5">
    <source>
        <dbReference type="ARBA" id="ARBA00022989"/>
    </source>
</evidence>
<dbReference type="InterPro" id="IPR020846">
    <property type="entry name" value="MFS_dom"/>
</dbReference>
<feature type="transmembrane region" description="Helical" evidence="8">
    <location>
        <begin position="114"/>
        <end position="132"/>
    </location>
</feature>
<keyword evidence="3" id="KW-1003">Cell membrane</keyword>
<dbReference type="Gene3D" id="1.20.1720.10">
    <property type="entry name" value="Multidrug resistance protein D"/>
    <property type="match status" value="1"/>
</dbReference>
<dbReference type="CDD" id="cd17321">
    <property type="entry name" value="MFS_MMR_MDR_like"/>
    <property type="match status" value="1"/>
</dbReference>
<gene>
    <name evidence="10" type="ORF">SAMN05443575_1532</name>
</gene>
<evidence type="ECO:0000313" key="11">
    <source>
        <dbReference type="Proteomes" id="UP000186132"/>
    </source>
</evidence>
<dbReference type="PANTHER" id="PTHR42718:SF42">
    <property type="entry name" value="EXPORT PROTEIN"/>
    <property type="match status" value="1"/>
</dbReference>
<dbReference type="InterPro" id="IPR036259">
    <property type="entry name" value="MFS_trans_sf"/>
</dbReference>
<feature type="transmembrane region" description="Helical" evidence="8">
    <location>
        <begin position="12"/>
        <end position="31"/>
    </location>
</feature>
<dbReference type="InterPro" id="IPR004638">
    <property type="entry name" value="EmrB-like"/>
</dbReference>
<dbReference type="SUPFAM" id="SSF103473">
    <property type="entry name" value="MFS general substrate transporter"/>
    <property type="match status" value="1"/>
</dbReference>
<dbReference type="Pfam" id="PF07690">
    <property type="entry name" value="MFS_1"/>
    <property type="match status" value="1"/>
</dbReference>
<feature type="transmembrane region" description="Helical" evidence="8">
    <location>
        <begin position="82"/>
        <end position="108"/>
    </location>
</feature>
<comment type="subcellular location">
    <subcellularLocation>
        <location evidence="1">Cell membrane</location>
        <topology evidence="1">Multi-pass membrane protein</topology>
    </subcellularLocation>
</comment>
<dbReference type="EMBL" id="FQVU01000002">
    <property type="protein sequence ID" value="SHG15731.1"/>
    <property type="molecule type" value="Genomic_DNA"/>
</dbReference>
<dbReference type="InterPro" id="IPR011701">
    <property type="entry name" value="MFS"/>
</dbReference>
<feature type="domain" description="Major facilitator superfamily (MFS) profile" evidence="9">
    <location>
        <begin position="16"/>
        <end position="465"/>
    </location>
</feature>
<feature type="transmembrane region" description="Helical" evidence="8">
    <location>
        <begin position="172"/>
        <end position="192"/>
    </location>
</feature>
<evidence type="ECO:0000256" key="2">
    <source>
        <dbReference type="ARBA" id="ARBA00022448"/>
    </source>
</evidence>
<dbReference type="STRING" id="1206085.SAMN05443575_1532"/>
<keyword evidence="5 8" id="KW-1133">Transmembrane helix</keyword>
<sequence length="495" mass="49990">MTEPGLALKSAAGRGVLAATILGSGMAMLDGTVVNVALPRIGGDLDAGLTALQWTVNAYTLTLAGFLLLGGSLGDHLGRRRIYVVGVVWFTVASIGCAVAPTAGLLIAMRLLQGVGAALLTPGSLAIIESVFRRDDRAAAVGSWSGLGGVATAVGPVVGGVLVGVAPWGWRLVFLLNVPLAAAVVWLAVRYVPELRDDDAEPHYDVPGVVLAAAGLALTVLALTDGPTRGWPVGIIVLLIVGVVLLAAFVVVEARSRHPMMPLSLFADRQFVAANAVTFVMYAALGGSLFLIPVQLQRVSGFTPVAAGSALLPMTFVMLLLSSRAGRLAARIGARGPMTVGPIVAGLGLVLLVRVGEHASYATDVLPAVVVFALGLSATVAPLTATALAAAPPRQVGVASAVNNDIARVAGLLAVAVLPGLAGITPAAYDRPAELSAGFHHAVVVAGVLCAVGGVLSFVLLARAGVPGPPPAGTPAGTEPSRDAARCPLDAPHHH</sequence>
<dbReference type="Proteomes" id="UP000186132">
    <property type="component" value="Unassembled WGS sequence"/>
</dbReference>
<proteinExistence type="predicted"/>
<dbReference type="GO" id="GO:0005886">
    <property type="term" value="C:plasma membrane"/>
    <property type="evidence" value="ECO:0007669"/>
    <property type="project" value="UniProtKB-SubCell"/>
</dbReference>
<keyword evidence="6 8" id="KW-0472">Membrane</keyword>
<dbReference type="Gene3D" id="1.20.1250.20">
    <property type="entry name" value="MFS general substrate transporter like domains"/>
    <property type="match status" value="1"/>
</dbReference>
<feature type="transmembrane region" description="Helical" evidence="8">
    <location>
        <begin position="230"/>
        <end position="252"/>
    </location>
</feature>
<dbReference type="PANTHER" id="PTHR42718">
    <property type="entry name" value="MAJOR FACILITATOR SUPERFAMILY MULTIDRUG TRANSPORTER MFSC"/>
    <property type="match status" value="1"/>
</dbReference>
<feature type="region of interest" description="Disordered" evidence="7">
    <location>
        <begin position="471"/>
        <end position="495"/>
    </location>
</feature>
<feature type="transmembrane region" description="Helical" evidence="8">
    <location>
        <begin position="144"/>
        <end position="166"/>
    </location>
</feature>
<evidence type="ECO:0000259" key="9">
    <source>
        <dbReference type="PROSITE" id="PS50850"/>
    </source>
</evidence>
<name>A0A1M5HIK2_9ACTN</name>
<feature type="transmembrane region" description="Helical" evidence="8">
    <location>
        <begin position="333"/>
        <end position="353"/>
    </location>
</feature>
<evidence type="ECO:0000256" key="8">
    <source>
        <dbReference type="SAM" id="Phobius"/>
    </source>
</evidence>
<feature type="transmembrane region" description="Helical" evidence="8">
    <location>
        <begin position="272"/>
        <end position="296"/>
    </location>
</feature>
<keyword evidence="4 8" id="KW-0812">Transmembrane</keyword>
<protein>
    <submittedName>
        <fullName evidence="10">Drug resistance transporter, EmrB/QacA subfamily</fullName>
    </submittedName>
</protein>
<dbReference type="GO" id="GO:0022857">
    <property type="term" value="F:transmembrane transporter activity"/>
    <property type="evidence" value="ECO:0007669"/>
    <property type="project" value="InterPro"/>
</dbReference>
<dbReference type="RefSeq" id="WP_073388231.1">
    <property type="nucleotide sequence ID" value="NZ_FQVU01000002.1"/>
</dbReference>
<feature type="transmembrane region" description="Helical" evidence="8">
    <location>
        <begin position="302"/>
        <end position="321"/>
    </location>
</feature>
<dbReference type="AlphaFoldDB" id="A0A1M5HIK2"/>
<evidence type="ECO:0000256" key="3">
    <source>
        <dbReference type="ARBA" id="ARBA00022475"/>
    </source>
</evidence>
<accession>A0A1M5HIK2</accession>
<evidence type="ECO:0000256" key="1">
    <source>
        <dbReference type="ARBA" id="ARBA00004651"/>
    </source>
</evidence>
<evidence type="ECO:0000313" key="10">
    <source>
        <dbReference type="EMBL" id="SHG15731.1"/>
    </source>
</evidence>
<feature type="transmembrane region" description="Helical" evidence="8">
    <location>
        <begin position="409"/>
        <end position="429"/>
    </location>
</feature>
<keyword evidence="2" id="KW-0813">Transport</keyword>